<proteinExistence type="predicted"/>
<keyword evidence="4" id="KW-1185">Reference proteome</keyword>
<evidence type="ECO:0000259" key="2">
    <source>
        <dbReference type="PROSITE" id="PS51704"/>
    </source>
</evidence>
<name>A0A8E2JLK0_9PEZI</name>
<dbReference type="SUPFAM" id="SSF51695">
    <property type="entry name" value="PLC-like phosphodiesterases"/>
    <property type="match status" value="1"/>
</dbReference>
<gene>
    <name evidence="3" type="ORF">K432DRAFT_2015</name>
</gene>
<dbReference type="PROSITE" id="PS51704">
    <property type="entry name" value="GP_PDE"/>
    <property type="match status" value="1"/>
</dbReference>
<dbReference type="Proteomes" id="UP000250266">
    <property type="component" value="Unassembled WGS sequence"/>
</dbReference>
<evidence type="ECO:0000313" key="3">
    <source>
        <dbReference type="EMBL" id="OCK86479.1"/>
    </source>
</evidence>
<dbReference type="Pfam" id="PF03009">
    <property type="entry name" value="GDPD"/>
    <property type="match status" value="1"/>
</dbReference>
<keyword evidence="1" id="KW-0378">Hydrolase</keyword>
<dbReference type="PANTHER" id="PTHR22958">
    <property type="entry name" value="GLYCEROPHOSPHORYL DIESTER PHOSPHODIESTERASE"/>
    <property type="match status" value="1"/>
</dbReference>
<dbReference type="Gene3D" id="3.20.20.190">
    <property type="entry name" value="Phosphatidylinositol (PI) phosphodiesterase"/>
    <property type="match status" value="1"/>
</dbReference>
<dbReference type="AlphaFoldDB" id="A0A8E2JLK0"/>
<protein>
    <submittedName>
        <fullName evidence="3">PLC-like phosphodiesterase</fullName>
    </submittedName>
</protein>
<dbReference type="InterPro" id="IPR051578">
    <property type="entry name" value="GDPD"/>
</dbReference>
<dbReference type="OrthoDB" id="197419at2759"/>
<feature type="domain" description="GP-PDE" evidence="2">
    <location>
        <begin position="1"/>
        <end position="219"/>
    </location>
</feature>
<evidence type="ECO:0000256" key="1">
    <source>
        <dbReference type="ARBA" id="ARBA00022801"/>
    </source>
</evidence>
<reference evidence="3 4" key="1">
    <citation type="journal article" date="2016" name="Nat. Commun.">
        <title>Ectomycorrhizal ecology is imprinted in the genome of the dominant symbiotic fungus Cenococcum geophilum.</title>
        <authorList>
            <consortium name="DOE Joint Genome Institute"/>
            <person name="Peter M."/>
            <person name="Kohler A."/>
            <person name="Ohm R.A."/>
            <person name="Kuo A."/>
            <person name="Krutzmann J."/>
            <person name="Morin E."/>
            <person name="Arend M."/>
            <person name="Barry K.W."/>
            <person name="Binder M."/>
            <person name="Choi C."/>
            <person name="Clum A."/>
            <person name="Copeland A."/>
            <person name="Grisel N."/>
            <person name="Haridas S."/>
            <person name="Kipfer T."/>
            <person name="LaButti K."/>
            <person name="Lindquist E."/>
            <person name="Lipzen A."/>
            <person name="Maire R."/>
            <person name="Meier B."/>
            <person name="Mihaltcheva S."/>
            <person name="Molinier V."/>
            <person name="Murat C."/>
            <person name="Poggeler S."/>
            <person name="Quandt C.A."/>
            <person name="Sperisen C."/>
            <person name="Tritt A."/>
            <person name="Tisserant E."/>
            <person name="Crous P.W."/>
            <person name="Henrissat B."/>
            <person name="Nehls U."/>
            <person name="Egli S."/>
            <person name="Spatafora J.W."/>
            <person name="Grigoriev I.V."/>
            <person name="Martin F.M."/>
        </authorList>
    </citation>
    <scope>NUCLEOTIDE SEQUENCE [LARGE SCALE GENOMIC DNA]</scope>
    <source>
        <strain evidence="3 4">CBS 459.81</strain>
    </source>
</reference>
<accession>A0A8E2JLK0</accession>
<evidence type="ECO:0000313" key="4">
    <source>
        <dbReference type="Proteomes" id="UP000250266"/>
    </source>
</evidence>
<dbReference type="PANTHER" id="PTHR22958:SF1">
    <property type="entry name" value="GLYCEROPHOSPHOCHOLINE PHOSPHODIESTERASE GPCPD1"/>
    <property type="match status" value="1"/>
</dbReference>
<organism evidence="3 4">
    <name type="scientific">Lepidopterella palustris CBS 459.81</name>
    <dbReference type="NCBI Taxonomy" id="1314670"/>
    <lineage>
        <taxon>Eukaryota</taxon>
        <taxon>Fungi</taxon>
        <taxon>Dikarya</taxon>
        <taxon>Ascomycota</taxon>
        <taxon>Pezizomycotina</taxon>
        <taxon>Dothideomycetes</taxon>
        <taxon>Pleosporomycetidae</taxon>
        <taxon>Mytilinidiales</taxon>
        <taxon>Argynnaceae</taxon>
        <taxon>Lepidopterella</taxon>
    </lineage>
</organism>
<dbReference type="GO" id="GO:0047389">
    <property type="term" value="F:glycerophosphocholine phosphodiesterase activity"/>
    <property type="evidence" value="ECO:0007669"/>
    <property type="project" value="TreeGrafter"/>
</dbReference>
<dbReference type="GO" id="GO:0046475">
    <property type="term" value="P:glycerophospholipid catabolic process"/>
    <property type="evidence" value="ECO:0007669"/>
    <property type="project" value="TreeGrafter"/>
</dbReference>
<sequence length="305" mass="34284">MDNSNQNQSHTLELTERMKHTRDFKMKGYKGNSRGTFIQAPFTTLEEMFKKLPESTGFNIEMKYPMLHESEEHEMDTYAVELNSFVDTVLKTVYDLGNRRNIIFSSFNPDICLLLSFKQPSIPILFLTDAGTCPVGDVRAGSLQEAIRFASRWNLLGVVSAAEPLVMCPRLVKVVKESGLVCVSYGTLNNDPKSVKVYMLSLFSSWKTVTNLTSSSYKSTKASMPSSSTPFLRSEKVLQDRNKFLPAKKLRRKKIFQMTIASSLLTKRAKWMFLCLGLLIQSTACRSMQAAALALLLLLSLLSAT</sequence>
<dbReference type="InterPro" id="IPR017946">
    <property type="entry name" value="PLC-like_Pdiesterase_TIM-brl"/>
</dbReference>
<dbReference type="InterPro" id="IPR030395">
    <property type="entry name" value="GP_PDE_dom"/>
</dbReference>
<dbReference type="EMBL" id="KV744805">
    <property type="protein sequence ID" value="OCK86479.1"/>
    <property type="molecule type" value="Genomic_DNA"/>
</dbReference>